<gene>
    <name evidence="7" type="ORF">DWX31_12895</name>
    <name evidence="9" type="ORF">DXC39_13525</name>
    <name evidence="8" type="ORF">DXD79_22270</name>
</gene>
<evidence type="ECO:0000313" key="12">
    <source>
        <dbReference type="Proteomes" id="UP000263014"/>
    </source>
</evidence>
<evidence type="ECO:0000256" key="2">
    <source>
        <dbReference type="ARBA" id="ARBA00023015"/>
    </source>
</evidence>
<dbReference type="AlphaFoldDB" id="A0A374P1S3"/>
<evidence type="ECO:0000259" key="6">
    <source>
        <dbReference type="Pfam" id="PF04542"/>
    </source>
</evidence>
<dbReference type="GO" id="GO:0006352">
    <property type="term" value="P:DNA-templated transcription initiation"/>
    <property type="evidence" value="ECO:0007669"/>
    <property type="project" value="InterPro"/>
</dbReference>
<evidence type="ECO:0000313" key="7">
    <source>
        <dbReference type="EMBL" id="RGD70032.1"/>
    </source>
</evidence>
<name>A0A374P1S3_9FIRM</name>
<evidence type="ECO:0000313" key="11">
    <source>
        <dbReference type="Proteomes" id="UP000261257"/>
    </source>
</evidence>
<dbReference type="Gene3D" id="1.10.1740.10">
    <property type="match status" value="1"/>
</dbReference>
<dbReference type="InterPro" id="IPR014284">
    <property type="entry name" value="RNA_pol_sigma-70_dom"/>
</dbReference>
<dbReference type="Proteomes" id="UP000263014">
    <property type="component" value="Unassembled WGS sequence"/>
</dbReference>
<dbReference type="PANTHER" id="PTHR43133">
    <property type="entry name" value="RNA POLYMERASE ECF-TYPE SIGMA FACTO"/>
    <property type="match status" value="1"/>
</dbReference>
<dbReference type="GeneID" id="86062386"/>
<dbReference type="Proteomes" id="UP000261257">
    <property type="component" value="Unassembled WGS sequence"/>
</dbReference>
<keyword evidence="4" id="KW-0238">DNA-binding</keyword>
<dbReference type="EMBL" id="QSON01000012">
    <property type="protein sequence ID" value="RGI99874.1"/>
    <property type="molecule type" value="Genomic_DNA"/>
</dbReference>
<evidence type="ECO:0000256" key="5">
    <source>
        <dbReference type="ARBA" id="ARBA00023163"/>
    </source>
</evidence>
<feature type="domain" description="RNA polymerase sigma-70 region 2" evidence="6">
    <location>
        <begin position="14"/>
        <end position="81"/>
    </location>
</feature>
<evidence type="ECO:0000256" key="4">
    <source>
        <dbReference type="ARBA" id="ARBA00023125"/>
    </source>
</evidence>
<evidence type="ECO:0000313" key="10">
    <source>
        <dbReference type="Proteomes" id="UP000261023"/>
    </source>
</evidence>
<dbReference type="InterPro" id="IPR007627">
    <property type="entry name" value="RNA_pol_sigma70_r2"/>
</dbReference>
<dbReference type="SUPFAM" id="SSF88946">
    <property type="entry name" value="Sigma2 domain of RNA polymerase sigma factors"/>
    <property type="match status" value="1"/>
</dbReference>
<dbReference type="EMBL" id="QTJW01000008">
    <property type="protein sequence ID" value="RGD70032.1"/>
    <property type="molecule type" value="Genomic_DNA"/>
</dbReference>
<organism evidence="8 12">
    <name type="scientific">Hungatella hathewayi</name>
    <dbReference type="NCBI Taxonomy" id="154046"/>
    <lineage>
        <taxon>Bacteria</taxon>
        <taxon>Bacillati</taxon>
        <taxon>Bacillota</taxon>
        <taxon>Clostridia</taxon>
        <taxon>Lachnospirales</taxon>
        <taxon>Lachnospiraceae</taxon>
        <taxon>Hungatella</taxon>
    </lineage>
</organism>
<evidence type="ECO:0000313" key="8">
    <source>
        <dbReference type="EMBL" id="RGI99874.1"/>
    </source>
</evidence>
<dbReference type="InterPro" id="IPR039425">
    <property type="entry name" value="RNA_pol_sigma-70-like"/>
</dbReference>
<dbReference type="InterPro" id="IPR013325">
    <property type="entry name" value="RNA_pol_sigma_r2"/>
</dbReference>
<dbReference type="GO" id="GO:0016987">
    <property type="term" value="F:sigma factor activity"/>
    <property type="evidence" value="ECO:0007669"/>
    <property type="project" value="UniProtKB-KW"/>
</dbReference>
<protein>
    <submittedName>
        <fullName evidence="8">RNA polymerase sigma factor</fullName>
    </submittedName>
</protein>
<dbReference type="NCBIfam" id="TIGR02937">
    <property type="entry name" value="sigma70-ECF"/>
    <property type="match status" value="1"/>
</dbReference>
<keyword evidence="5" id="KW-0804">Transcription</keyword>
<comment type="similarity">
    <text evidence="1">Belongs to the sigma-70 factor family. ECF subfamily.</text>
</comment>
<reference evidence="10 11" key="1">
    <citation type="submission" date="2018-08" db="EMBL/GenBank/DDBJ databases">
        <title>A genome reference for cultivated species of the human gut microbiota.</title>
        <authorList>
            <person name="Zou Y."/>
            <person name="Xue W."/>
            <person name="Luo G."/>
        </authorList>
    </citation>
    <scope>NUCLEOTIDE SEQUENCE [LARGE SCALE GENOMIC DNA]</scope>
    <source>
        <strain evidence="7 10">AF19-13AC</strain>
        <strain evidence="9 11">TF05-11AC</strain>
        <strain evidence="8 12">TM09-12</strain>
    </source>
</reference>
<dbReference type="RefSeq" id="WP_025532466.1">
    <property type="nucleotide sequence ID" value="NZ_CABIXC010000022.1"/>
</dbReference>
<accession>A0A374P1S3</accession>
<dbReference type="OrthoDB" id="1734292at2"/>
<dbReference type="Gene3D" id="1.10.10.10">
    <property type="entry name" value="Winged helix-like DNA-binding domain superfamily/Winged helix DNA-binding domain"/>
    <property type="match status" value="1"/>
</dbReference>
<dbReference type="Proteomes" id="UP000261023">
    <property type="component" value="Unassembled WGS sequence"/>
</dbReference>
<dbReference type="Pfam" id="PF04542">
    <property type="entry name" value="Sigma70_r2"/>
    <property type="match status" value="1"/>
</dbReference>
<dbReference type="InterPro" id="IPR036388">
    <property type="entry name" value="WH-like_DNA-bd_sf"/>
</dbReference>
<evidence type="ECO:0000256" key="3">
    <source>
        <dbReference type="ARBA" id="ARBA00023082"/>
    </source>
</evidence>
<dbReference type="GO" id="GO:0003677">
    <property type="term" value="F:DNA binding"/>
    <property type="evidence" value="ECO:0007669"/>
    <property type="project" value="UniProtKB-KW"/>
</dbReference>
<evidence type="ECO:0000256" key="1">
    <source>
        <dbReference type="ARBA" id="ARBA00010641"/>
    </source>
</evidence>
<proteinExistence type="inferred from homology"/>
<keyword evidence="3" id="KW-0731">Sigma factor</keyword>
<evidence type="ECO:0000313" key="9">
    <source>
        <dbReference type="EMBL" id="RGM04032.1"/>
    </source>
</evidence>
<comment type="caution">
    <text evidence="8">The sequence shown here is derived from an EMBL/GenBank/DDBJ whole genome shotgun (WGS) entry which is preliminary data.</text>
</comment>
<sequence>MSMQQDEDMLLQSIYEEYQGTLRRIARALNVPNMELEDVVQETFIAYFRKYSLTWSPTRKKAMLVKILKGKAIDCLRKNGRYEKVSLDEENSVRCIEMLTTYVVTDPIDIIISEEAIQRITTEIANMRQEWKEMAVLYFLEQRTIPEICEMLEIPGTVCRSRIYRTRMCLKKILGPKYDI</sequence>
<dbReference type="PANTHER" id="PTHR43133:SF8">
    <property type="entry name" value="RNA POLYMERASE SIGMA FACTOR HI_1459-RELATED"/>
    <property type="match status" value="1"/>
</dbReference>
<dbReference type="SUPFAM" id="SSF88659">
    <property type="entry name" value="Sigma3 and sigma4 domains of RNA polymerase sigma factors"/>
    <property type="match status" value="1"/>
</dbReference>
<dbReference type="InterPro" id="IPR013324">
    <property type="entry name" value="RNA_pol_sigma_r3/r4-like"/>
</dbReference>
<keyword evidence="2" id="KW-0805">Transcription regulation</keyword>
<dbReference type="EMBL" id="QSSQ01000011">
    <property type="protein sequence ID" value="RGM04032.1"/>
    <property type="molecule type" value="Genomic_DNA"/>
</dbReference>